<feature type="transmembrane region" description="Helical" evidence="11">
    <location>
        <begin position="886"/>
        <end position="909"/>
    </location>
</feature>
<keyword evidence="3" id="KW-0328">Glycosyltransferase</keyword>
<dbReference type="EC" id="2.4.1.16" evidence="2"/>
<evidence type="ECO:0000313" key="13">
    <source>
        <dbReference type="EMBL" id="TFY61206.1"/>
    </source>
</evidence>
<dbReference type="AlphaFoldDB" id="A0A4Y9YF70"/>
<evidence type="ECO:0000256" key="4">
    <source>
        <dbReference type="ARBA" id="ARBA00022692"/>
    </source>
</evidence>
<evidence type="ECO:0000256" key="7">
    <source>
        <dbReference type="ARBA" id="ARBA00023316"/>
    </source>
</evidence>
<dbReference type="PANTHER" id="PTHR22914">
    <property type="entry name" value="CHITIN SYNTHASE"/>
    <property type="match status" value="1"/>
</dbReference>
<dbReference type="PANTHER" id="PTHR22914:SF38">
    <property type="entry name" value="CHITIN SYNTHASE 2"/>
    <property type="match status" value="1"/>
</dbReference>
<feature type="transmembrane region" description="Helical" evidence="11">
    <location>
        <begin position="852"/>
        <end position="874"/>
    </location>
</feature>
<feature type="compositionally biased region" description="Low complexity" evidence="10">
    <location>
        <begin position="70"/>
        <end position="80"/>
    </location>
</feature>
<feature type="region of interest" description="Disordered" evidence="10">
    <location>
        <begin position="335"/>
        <end position="365"/>
    </location>
</feature>
<feature type="domain" description="Chitin synthase N-terminal" evidence="12">
    <location>
        <begin position="375"/>
        <end position="439"/>
    </location>
</feature>
<evidence type="ECO:0000256" key="8">
    <source>
        <dbReference type="ARBA" id="ARBA00024009"/>
    </source>
</evidence>
<evidence type="ECO:0000256" key="5">
    <source>
        <dbReference type="ARBA" id="ARBA00022989"/>
    </source>
</evidence>
<comment type="subcellular location">
    <subcellularLocation>
        <location evidence="1">Membrane</location>
        <topology evidence="1">Multi-pass membrane protein</topology>
    </subcellularLocation>
</comment>
<feature type="compositionally biased region" description="Low complexity" evidence="10">
    <location>
        <begin position="345"/>
        <end position="356"/>
    </location>
</feature>
<reference evidence="13 14" key="1">
    <citation type="submission" date="2019-01" db="EMBL/GenBank/DDBJ databases">
        <title>Genome sequencing of the rare red list fungi Fomitopsis rosea.</title>
        <authorList>
            <person name="Buettner E."/>
            <person name="Kellner H."/>
        </authorList>
    </citation>
    <scope>NUCLEOTIDE SEQUENCE [LARGE SCALE GENOMIC DNA]</scope>
    <source>
        <strain evidence="13 14">DSM 105464</strain>
    </source>
</reference>
<evidence type="ECO:0000256" key="1">
    <source>
        <dbReference type="ARBA" id="ARBA00004141"/>
    </source>
</evidence>
<keyword evidence="3" id="KW-0808">Transferase</keyword>
<feature type="compositionally biased region" description="Polar residues" evidence="10">
    <location>
        <begin position="229"/>
        <end position="240"/>
    </location>
</feature>
<dbReference type="GO" id="GO:0071555">
    <property type="term" value="P:cell wall organization"/>
    <property type="evidence" value="ECO:0007669"/>
    <property type="project" value="UniProtKB-KW"/>
</dbReference>
<comment type="catalytic activity">
    <reaction evidence="9">
        <text>[(1-&gt;4)-N-acetyl-beta-D-glucosaminyl](n) + UDP-N-acetyl-alpha-D-glucosamine = [(1-&gt;4)-N-acetyl-beta-D-glucosaminyl](n+1) + UDP + H(+)</text>
        <dbReference type="Rhea" id="RHEA:16637"/>
        <dbReference type="Rhea" id="RHEA-COMP:9593"/>
        <dbReference type="Rhea" id="RHEA-COMP:9595"/>
        <dbReference type="ChEBI" id="CHEBI:15378"/>
        <dbReference type="ChEBI" id="CHEBI:17029"/>
        <dbReference type="ChEBI" id="CHEBI:57705"/>
        <dbReference type="ChEBI" id="CHEBI:58223"/>
        <dbReference type="EC" id="2.4.1.16"/>
    </reaction>
</comment>
<dbReference type="Proteomes" id="UP000298390">
    <property type="component" value="Unassembled WGS sequence"/>
</dbReference>
<gene>
    <name evidence="13" type="ORF">EVJ58_g4659</name>
</gene>
<keyword evidence="6 11" id="KW-0472">Membrane</keyword>
<dbReference type="InterPro" id="IPR013616">
    <property type="entry name" value="Chitin_synth_N"/>
</dbReference>
<evidence type="ECO:0000256" key="2">
    <source>
        <dbReference type="ARBA" id="ARBA00012543"/>
    </source>
</evidence>
<dbReference type="GO" id="GO:0071944">
    <property type="term" value="C:cell periphery"/>
    <property type="evidence" value="ECO:0007669"/>
    <property type="project" value="TreeGrafter"/>
</dbReference>
<comment type="function">
    <text evidence="8">Polymerizes chitin, a structural polymer of the cell wall and septum, by transferring the sugar moiety of UDP-GlcNAc to the non-reducing end of the growing chitin polymer.</text>
</comment>
<feature type="transmembrane region" description="Helical" evidence="11">
    <location>
        <begin position="796"/>
        <end position="815"/>
    </location>
</feature>
<dbReference type="InterPro" id="IPR029044">
    <property type="entry name" value="Nucleotide-diphossugar_trans"/>
</dbReference>
<dbReference type="InterPro" id="IPR004835">
    <property type="entry name" value="Chitin_synth"/>
</dbReference>
<feature type="transmembrane region" description="Helical" evidence="11">
    <location>
        <begin position="757"/>
        <end position="776"/>
    </location>
</feature>
<evidence type="ECO:0000313" key="14">
    <source>
        <dbReference type="Proteomes" id="UP000298390"/>
    </source>
</evidence>
<keyword evidence="5 11" id="KW-1133">Transmembrane helix</keyword>
<dbReference type="SUPFAM" id="SSF53448">
    <property type="entry name" value="Nucleotide-diphospho-sugar transferases"/>
    <property type="match status" value="1"/>
</dbReference>
<feature type="transmembrane region" description="Helical" evidence="11">
    <location>
        <begin position="658"/>
        <end position="675"/>
    </location>
</feature>
<keyword evidence="7" id="KW-0961">Cell wall biogenesis/degradation</keyword>
<dbReference type="STRING" id="34475.A0A4Y9YF70"/>
<feature type="transmembrane region" description="Helical" evidence="11">
    <location>
        <begin position="915"/>
        <end position="937"/>
    </location>
</feature>
<feature type="region of interest" description="Disordered" evidence="10">
    <location>
        <begin position="192"/>
        <end position="308"/>
    </location>
</feature>
<dbReference type="GO" id="GO:0004100">
    <property type="term" value="F:chitin synthase activity"/>
    <property type="evidence" value="ECO:0007669"/>
    <property type="project" value="UniProtKB-EC"/>
</dbReference>
<name>A0A4Y9YF70_9APHY</name>
<evidence type="ECO:0000256" key="6">
    <source>
        <dbReference type="ARBA" id="ARBA00023136"/>
    </source>
</evidence>
<dbReference type="GO" id="GO:0016020">
    <property type="term" value="C:membrane"/>
    <property type="evidence" value="ECO:0007669"/>
    <property type="project" value="UniProtKB-SubCell"/>
</dbReference>
<dbReference type="GO" id="GO:0006031">
    <property type="term" value="P:chitin biosynthetic process"/>
    <property type="evidence" value="ECO:0007669"/>
    <property type="project" value="TreeGrafter"/>
</dbReference>
<dbReference type="GO" id="GO:0030428">
    <property type="term" value="C:cell septum"/>
    <property type="evidence" value="ECO:0007669"/>
    <property type="project" value="TreeGrafter"/>
</dbReference>
<dbReference type="EMBL" id="SEKV01000218">
    <property type="protein sequence ID" value="TFY61206.1"/>
    <property type="molecule type" value="Genomic_DNA"/>
</dbReference>
<feature type="region of interest" description="Disordered" evidence="10">
    <location>
        <begin position="1"/>
        <end position="34"/>
    </location>
</feature>
<feature type="transmembrane region" description="Helical" evidence="11">
    <location>
        <begin position="1078"/>
        <end position="1104"/>
    </location>
</feature>
<dbReference type="Pfam" id="PF01644">
    <property type="entry name" value="Chitin_synth_1"/>
    <property type="match status" value="1"/>
</dbReference>
<evidence type="ECO:0000256" key="9">
    <source>
        <dbReference type="ARBA" id="ARBA00048014"/>
    </source>
</evidence>
<feature type="region of interest" description="Disordered" evidence="10">
    <location>
        <begin position="63"/>
        <end position="116"/>
    </location>
</feature>
<comment type="caution">
    <text evidence="13">The sequence shown here is derived from an EMBL/GenBank/DDBJ whole genome shotgun (WGS) entry which is preliminary data.</text>
</comment>
<evidence type="ECO:0000256" key="10">
    <source>
        <dbReference type="SAM" id="MobiDB-lite"/>
    </source>
</evidence>
<organism evidence="13 14">
    <name type="scientific">Rhodofomes roseus</name>
    <dbReference type="NCBI Taxonomy" id="34475"/>
    <lineage>
        <taxon>Eukaryota</taxon>
        <taxon>Fungi</taxon>
        <taxon>Dikarya</taxon>
        <taxon>Basidiomycota</taxon>
        <taxon>Agaricomycotina</taxon>
        <taxon>Agaricomycetes</taxon>
        <taxon>Polyporales</taxon>
        <taxon>Rhodofomes</taxon>
    </lineage>
</organism>
<sequence length="1109" mass="124059">MSRRLALSYAPLDDSDDESATQQQHEPHSIGVNDAWRYTLGQNGTTAPSVSYTMELAQNYQPAATVPALRQPRSSPSRHPSLPPVPETTEENSSGGDRASTRGSISSGSTGTYIEATYGEPKDDYIHVVPKTGHDYGALPTIMSGEPLEWDDAQFTEERNPFSDYSNHGALVPQHTSHSAYYSADGELAQDHAQETVHWQPPSRPVSAYSSAAASDYPALTGYPDQQPDLETSYTESQSALDHFRHDTEAYASGTNSRPSYRPPRSRSPTPAVDDEDYHIVGSDSIHYTGYSPQRHSRSHAYDEEQDVGRQRAYQYEGGTLYDAKPWQSTTTIAQADPEKTSLSTTRTPYTEPETPIDTRHFGPVPAGRMVRRRKTKKRVQLTNGNLVMQLDVPPKLIMPWKVEPEMKQARYTAVTCDPDSFEKNGYFLRQNELGRTTELFIVITMYNEDEVLFCRTLYGVMQNISHLCSRKNSRTWGPDAWKKVVVCIVADGRSKVHPRVLDCLTLLGVYQPGAYMQKEVNRVQTTAHLFEYTTSFGLDADLHFKYPDKGVVPTQIIFCMKAKNQKKINSHRWFFNAFAPLLQPNVCVLLDVGTRPGPKSIYHLWKAFDLNSNVAGACGEIATYKGKHWSALLNPLVAAQNFEYKIATILDKPTESLFGYISVLPGAFSAYRYIALQNDKRTGRGPLASYFKGEVLHGRDTDIFTSNMYLAEDRILCFELVAKANSSWILKYVKSAIAETDVPDALPEFISQRRRWLNGSFFAATYAIAHLGQILRSGHSVWRKFTLVMETIYNVINLIASWFAIVSARCVYMCRIIDRLTYTAKGNFYLFFIILTSSLEAPEFGMEGIKYWNAVVQFVMGAIVVAAFLFSMGNKPKASKWKYQTTAILLALMMVYLLFCAIMCAVKAADGGGLAYRTMVFSVIITYGVYFVSSLLAMDPWHLFTSFLPYLLLSPTYINLLNIYAFSNLDDISWGTKQDTEVESDLGAVIQNSNSQVDIEVVDAAAVDDIYKEALENIKYKRPSTKPNPGNGLAEREQAAKDYYANVRTNAVLLLAILGGGDPVTTFTSDNLSRTKAYMTFILAFVAITTLVRFAGSTMYLIARVFTG</sequence>
<feature type="compositionally biased region" description="Low complexity" evidence="10">
    <location>
        <begin position="205"/>
        <end position="219"/>
    </location>
</feature>
<protein>
    <recommendedName>
        <fullName evidence="2">chitin synthase</fullName>
        <ecNumber evidence="2">2.4.1.16</ecNumber>
    </recommendedName>
</protein>
<evidence type="ECO:0000256" key="11">
    <source>
        <dbReference type="SAM" id="Phobius"/>
    </source>
</evidence>
<feature type="transmembrane region" description="Helical" evidence="11">
    <location>
        <begin position="827"/>
        <end position="846"/>
    </location>
</feature>
<evidence type="ECO:0000256" key="3">
    <source>
        <dbReference type="ARBA" id="ARBA00022676"/>
    </source>
</evidence>
<dbReference type="CDD" id="cd04190">
    <property type="entry name" value="Chitin_synth_C"/>
    <property type="match status" value="1"/>
</dbReference>
<keyword evidence="4 11" id="KW-0812">Transmembrane</keyword>
<dbReference type="Pfam" id="PF08407">
    <property type="entry name" value="Chitin_synth_1N"/>
    <property type="match status" value="1"/>
</dbReference>
<accession>A0A4Y9YF70</accession>
<evidence type="ECO:0000259" key="12">
    <source>
        <dbReference type="Pfam" id="PF08407"/>
    </source>
</evidence>
<feature type="transmembrane region" description="Helical" evidence="11">
    <location>
        <begin position="949"/>
        <end position="968"/>
    </location>
</feature>
<proteinExistence type="predicted"/>
<feature type="compositionally biased region" description="Low complexity" evidence="10">
    <location>
        <begin position="101"/>
        <end position="112"/>
    </location>
</feature>